<dbReference type="EMBL" id="JNVN01000478">
    <property type="protein sequence ID" value="KHJ35214.1"/>
    <property type="molecule type" value="Genomic_DNA"/>
</dbReference>
<evidence type="ECO:0000313" key="1">
    <source>
        <dbReference type="EMBL" id="KHJ35214.1"/>
    </source>
</evidence>
<evidence type="ECO:0000313" key="2">
    <source>
        <dbReference type="Proteomes" id="UP000030854"/>
    </source>
</evidence>
<gene>
    <name evidence="1" type="ORF">EV44_g5794</name>
</gene>
<comment type="caution">
    <text evidence="1">The sequence shown here is derived from an EMBL/GenBank/DDBJ whole genome shotgun (WGS) entry which is preliminary data.</text>
</comment>
<reference evidence="1 2" key="1">
    <citation type="journal article" date="2014" name="BMC Genomics">
        <title>Adaptive genomic structural variation in the grape powdery mildew pathogen, Erysiphe necator.</title>
        <authorList>
            <person name="Jones L."/>
            <person name="Riaz S."/>
            <person name="Morales-Cruz A."/>
            <person name="Amrine K.C."/>
            <person name="McGuire B."/>
            <person name="Gubler W.D."/>
            <person name="Walker M.A."/>
            <person name="Cantu D."/>
        </authorList>
    </citation>
    <scope>NUCLEOTIDE SEQUENCE [LARGE SCALE GENOMIC DNA]</scope>
    <source>
        <strain evidence="2">c</strain>
    </source>
</reference>
<proteinExistence type="predicted"/>
<accession>A0A0B1PF33</accession>
<organism evidence="1 2">
    <name type="scientific">Uncinula necator</name>
    <name type="common">Grape powdery mildew</name>
    <dbReference type="NCBI Taxonomy" id="52586"/>
    <lineage>
        <taxon>Eukaryota</taxon>
        <taxon>Fungi</taxon>
        <taxon>Dikarya</taxon>
        <taxon>Ascomycota</taxon>
        <taxon>Pezizomycotina</taxon>
        <taxon>Leotiomycetes</taxon>
        <taxon>Erysiphales</taxon>
        <taxon>Erysiphaceae</taxon>
        <taxon>Erysiphe</taxon>
    </lineage>
</organism>
<dbReference type="Proteomes" id="UP000030854">
    <property type="component" value="Unassembled WGS sequence"/>
</dbReference>
<sequence length="465" mass="52146">MSLLTVPIPSSSILSPNFKRFSHLIDFNKANSSSTTSSQTAGAERSVFKTTEDAFEELQRNSIRREAIAKEYSKALDEVTDRMREAKMNDQIEGLTAAFAQVLRIFALGDQSLNIFQEFYQYHQLKSSLPPSPPTKSPVFNESTISPSRSNLILALSPTDYIVQDNLVSIQRPEDQLNRLTVQSPSQQDLLKDNYVNDRPYCKGWSKVSSQYRCKQRRGCNCAVTGECLREVFYNYLIDETVLHENFSLLKKQCVIEVSGPKPETPPAEEIRVSRRNLGTAYAYYARNILNPTGHTTLLSISSHHYKSVCFMADCVILAVSKDKAQNYGVVIDTPVSNQNLVLVMCMRQDVVDAIVEAVRNIGRNPIIPTSGSLYLSYRDDAKTTRSIRANVNNIYTRDPRPIVSGLEHIIMKDTLSTSNFGIFALGTAQATITVSLLPCFQKEGNRPSNSRVLEYLVHAISCRT</sequence>
<name>A0A0B1PF33_UNCNE</name>
<keyword evidence="2" id="KW-1185">Reference proteome</keyword>
<dbReference type="HOGENOM" id="CLU_588199_0_0_1"/>
<dbReference type="AlphaFoldDB" id="A0A0B1PF33"/>
<protein>
    <submittedName>
        <fullName evidence="1">Uncharacterized protein</fullName>
    </submittedName>
</protein>